<dbReference type="InterPro" id="IPR002821">
    <property type="entry name" value="Hydantoinase_A"/>
</dbReference>
<evidence type="ECO:0000313" key="5">
    <source>
        <dbReference type="Proteomes" id="UP001152795"/>
    </source>
</evidence>
<dbReference type="PANTHER" id="PTHR11365:SF10">
    <property type="entry name" value="HYDANTOINASE_OXOPROLINASE"/>
    <property type="match status" value="1"/>
</dbReference>
<dbReference type="InterPro" id="IPR024071">
    <property type="entry name" value="S-Me-THD_C_sf"/>
</dbReference>
<dbReference type="InterPro" id="IPR010318">
    <property type="entry name" value="S-Me-THD_N"/>
</dbReference>
<dbReference type="InterPro" id="IPR048350">
    <property type="entry name" value="S-Me-THD-like_C"/>
</dbReference>
<dbReference type="FunFam" id="2.40.390.10:FF:000003">
    <property type="entry name" value="Uncharacterized protein"/>
    <property type="match status" value="1"/>
</dbReference>
<sequence length="890" mass="94764">MHILISACQTTTLLQFVCRSVTTCARCVYFTNTVVVHILYIYIYIGAKHIVVCGIFSTICVEQEVAVGEMIKTEYPEASVTLSHQVANFGLLERENSSILNESLKPLSKTAISAFTQAVKDAGLNCPVFFTQNDGTIISAEKSSQFPVLTFSSGPTNSMRGAAFLSRNQDAIVVDIGGTTTDVGVLVNGFPRPASFRVKCAGVMTNFRMPDVFSCALGGGSIVSNEGKEPVVGPNSVGYELITKSLVYGGSTSTTTDFAVAAGLCSIGDSSRVAHLDSSLVSSVVLTIRQLLEDSIDQVKVKAESQPVILVGGGSVLVDVTKSLQGASAVMKPEHFEVANAVGAALSQVSGVVDHVVDISTITREKALADGQSLAITRAIDNGAQAETVAIVEKSETQLAYLKGGATRVQVKAVGDLAVDDIGDQFHCIPSASSKEGNKHEVCEEIDREEPSLGEGKARGGEEVRRPLTVNNVNPYVEESSGAWLLNEYDVNCIATGAGILSCGGGGNPYLGKLTAILTLQSGKEIRVIHPDSVPKNGLILPVAFMGAPSVIIEKLIGGDELQLAAEKMQELLICDEKDIEISESARGVKYVTHLPELQSTVIPDDRKIVGLMSAEIGGMNSIEPLILGAKLGLPVLDCDGMGRAFPELDMFLPHIHGLPSCPSVIVGSRKSSEAMTYAATAKDLENDLRELIVSKMGCLAGLACAPLTAEDLRKNTVMFSMSRAWRLGNAVKLAQKEKRCPVDAVLESQNGKLLISGKIVDVERRTDGGFSKGNVRVEGLAQFSGITLDILFQNENIVVENATSGEKKEVLATVPDLISILDSETGEVIPTEEIRYGLRISVIVLPCSPLMSTERALKVVGPQAFGYKDYSYHACEVYKESNPIPLTKS</sequence>
<proteinExistence type="predicted"/>
<feature type="domain" description="Hydantoinase A/oxoprolinase" evidence="1">
    <location>
        <begin position="94"/>
        <end position="263"/>
    </location>
</feature>
<evidence type="ECO:0000313" key="4">
    <source>
        <dbReference type="EMBL" id="CAB3981429.1"/>
    </source>
</evidence>
<accession>A0A6S7FYQ2</accession>
<protein>
    <submittedName>
        <fullName evidence="4">Hydantoin utilization A</fullName>
    </submittedName>
</protein>
<dbReference type="EMBL" id="CACRXK020000388">
    <property type="protein sequence ID" value="CAB3981429.1"/>
    <property type="molecule type" value="Genomic_DNA"/>
</dbReference>
<dbReference type="AlphaFoldDB" id="A0A6S7FYQ2"/>
<evidence type="ECO:0000259" key="2">
    <source>
        <dbReference type="Pfam" id="PF06032"/>
    </source>
</evidence>
<feature type="domain" description="S-Me-THD N-terminal" evidence="2">
    <location>
        <begin position="490"/>
        <end position="673"/>
    </location>
</feature>
<dbReference type="InterPro" id="IPR043129">
    <property type="entry name" value="ATPase_NBD"/>
</dbReference>
<gene>
    <name evidence="4" type="ORF">PACLA_8A084284</name>
</gene>
<reference evidence="4" key="1">
    <citation type="submission" date="2020-04" db="EMBL/GenBank/DDBJ databases">
        <authorList>
            <person name="Alioto T."/>
            <person name="Alioto T."/>
            <person name="Gomez Garrido J."/>
        </authorList>
    </citation>
    <scope>NUCLEOTIDE SEQUENCE</scope>
    <source>
        <strain evidence="4">A484AB</strain>
    </source>
</reference>
<organism evidence="4 5">
    <name type="scientific">Paramuricea clavata</name>
    <name type="common">Red gorgonian</name>
    <name type="synonym">Violescent sea-whip</name>
    <dbReference type="NCBI Taxonomy" id="317549"/>
    <lineage>
        <taxon>Eukaryota</taxon>
        <taxon>Metazoa</taxon>
        <taxon>Cnidaria</taxon>
        <taxon>Anthozoa</taxon>
        <taxon>Octocorallia</taxon>
        <taxon>Malacalcyonacea</taxon>
        <taxon>Plexauridae</taxon>
        <taxon>Paramuricea</taxon>
    </lineage>
</organism>
<dbReference type="Proteomes" id="UP001152795">
    <property type="component" value="Unassembled WGS sequence"/>
</dbReference>
<feature type="domain" description="S-Me-THD-like C-terminal" evidence="3">
    <location>
        <begin position="683"/>
        <end position="874"/>
    </location>
</feature>
<dbReference type="GO" id="GO:0016787">
    <property type="term" value="F:hydrolase activity"/>
    <property type="evidence" value="ECO:0007669"/>
    <property type="project" value="InterPro"/>
</dbReference>
<dbReference type="Gene3D" id="2.40.390.10">
    <property type="entry name" value="CV3147-like"/>
    <property type="match status" value="1"/>
</dbReference>
<dbReference type="Pfam" id="PF01968">
    <property type="entry name" value="Hydantoinase_A"/>
    <property type="match status" value="1"/>
</dbReference>
<dbReference type="PANTHER" id="PTHR11365">
    <property type="entry name" value="5-OXOPROLINASE RELATED"/>
    <property type="match status" value="1"/>
</dbReference>
<name>A0A6S7FYQ2_PARCT</name>
<keyword evidence="5" id="KW-1185">Reference proteome</keyword>
<dbReference type="OrthoDB" id="5404895at2759"/>
<dbReference type="Pfam" id="PF06032">
    <property type="entry name" value="S-Me-THD_N"/>
    <property type="match status" value="1"/>
</dbReference>
<evidence type="ECO:0000259" key="3">
    <source>
        <dbReference type="Pfam" id="PF20906"/>
    </source>
</evidence>
<evidence type="ECO:0000259" key="1">
    <source>
        <dbReference type="Pfam" id="PF01968"/>
    </source>
</evidence>
<dbReference type="Gene3D" id="3.40.1610.10">
    <property type="entry name" value="CV3147-like domain"/>
    <property type="match status" value="1"/>
</dbReference>
<dbReference type="SUPFAM" id="SSF53067">
    <property type="entry name" value="Actin-like ATPase domain"/>
    <property type="match status" value="1"/>
</dbReference>
<dbReference type="SUPFAM" id="SSF160991">
    <property type="entry name" value="CV3147-like"/>
    <property type="match status" value="1"/>
</dbReference>
<dbReference type="InterPro" id="IPR045079">
    <property type="entry name" value="Oxoprolinase-like"/>
</dbReference>
<dbReference type="Pfam" id="PF20906">
    <property type="entry name" value="S-Me-THD_C"/>
    <property type="match status" value="1"/>
</dbReference>
<dbReference type="InterPro" id="IPR027479">
    <property type="entry name" value="S-Me-THD_N_sf"/>
</dbReference>
<comment type="caution">
    <text evidence="4">The sequence shown here is derived from an EMBL/GenBank/DDBJ whole genome shotgun (WGS) entry which is preliminary data.</text>
</comment>